<comment type="caution">
    <text evidence="7">The sequence shown here is derived from an EMBL/GenBank/DDBJ whole genome shotgun (WGS) entry which is preliminary data.</text>
</comment>
<dbReference type="InterPro" id="IPR016035">
    <property type="entry name" value="Acyl_Trfase/lysoPLipase"/>
</dbReference>
<organism evidence="7 8">
    <name type="scientific">Pseudogracilibacillus auburnensis</name>
    <dbReference type="NCBI Taxonomy" id="1494959"/>
    <lineage>
        <taxon>Bacteria</taxon>
        <taxon>Bacillati</taxon>
        <taxon>Bacillota</taxon>
        <taxon>Bacilli</taxon>
        <taxon>Bacillales</taxon>
        <taxon>Bacillaceae</taxon>
        <taxon>Pseudogracilibacillus</taxon>
    </lineage>
</organism>
<keyword evidence="1 4" id="KW-0808">Transferase</keyword>
<evidence type="ECO:0000256" key="4">
    <source>
        <dbReference type="PIRNR" id="PIRNR000446"/>
    </source>
</evidence>
<dbReference type="InterPro" id="IPR004410">
    <property type="entry name" value="Malonyl_CoA-ACP_transAc_FabD"/>
</dbReference>
<evidence type="ECO:0000313" key="7">
    <source>
        <dbReference type="EMBL" id="PXW88572.1"/>
    </source>
</evidence>
<dbReference type="Proteomes" id="UP000247978">
    <property type="component" value="Unassembled WGS sequence"/>
</dbReference>
<dbReference type="GO" id="GO:0004314">
    <property type="term" value="F:[acyl-carrier-protein] S-malonyltransferase activity"/>
    <property type="evidence" value="ECO:0007669"/>
    <property type="project" value="UniProtKB-EC"/>
</dbReference>
<dbReference type="InterPro" id="IPR050858">
    <property type="entry name" value="Mal-CoA-ACP_Trans/PKS_FabD"/>
</dbReference>
<dbReference type="SUPFAM" id="SSF52151">
    <property type="entry name" value="FabD/lysophospholipase-like"/>
    <property type="match status" value="1"/>
</dbReference>
<accession>A0A2V3W3A9</accession>
<protein>
    <recommendedName>
        <fullName evidence="4">Malonyl CoA-acyl carrier protein transacylase</fullName>
        <ecNumber evidence="4">2.3.1.39</ecNumber>
    </recommendedName>
</protein>
<dbReference type="Pfam" id="PF00698">
    <property type="entry name" value="Acyl_transf_1"/>
    <property type="match status" value="1"/>
</dbReference>
<dbReference type="PANTHER" id="PTHR42681">
    <property type="entry name" value="MALONYL-COA-ACYL CARRIER PROTEIN TRANSACYLASE, MITOCHONDRIAL"/>
    <property type="match status" value="1"/>
</dbReference>
<reference evidence="7 8" key="1">
    <citation type="submission" date="2018-05" db="EMBL/GenBank/DDBJ databases">
        <title>Genomic Encyclopedia of Type Strains, Phase IV (KMG-IV): sequencing the most valuable type-strain genomes for metagenomic binning, comparative biology and taxonomic classification.</title>
        <authorList>
            <person name="Goeker M."/>
        </authorList>
    </citation>
    <scope>NUCLEOTIDE SEQUENCE [LARGE SCALE GENOMIC DNA]</scope>
    <source>
        <strain evidence="7 8">DSM 28556</strain>
    </source>
</reference>
<dbReference type="NCBIfam" id="TIGR00128">
    <property type="entry name" value="fabD"/>
    <property type="match status" value="1"/>
</dbReference>
<evidence type="ECO:0000256" key="5">
    <source>
        <dbReference type="PIRSR" id="PIRSR000446-1"/>
    </source>
</evidence>
<dbReference type="PANTHER" id="PTHR42681:SF1">
    <property type="entry name" value="MALONYL-COA-ACYL CARRIER PROTEIN TRANSACYLASE, MITOCHONDRIAL"/>
    <property type="match status" value="1"/>
</dbReference>
<comment type="catalytic activity">
    <reaction evidence="3 4">
        <text>holo-[ACP] + malonyl-CoA = malonyl-[ACP] + CoA</text>
        <dbReference type="Rhea" id="RHEA:41792"/>
        <dbReference type="Rhea" id="RHEA-COMP:9623"/>
        <dbReference type="Rhea" id="RHEA-COMP:9685"/>
        <dbReference type="ChEBI" id="CHEBI:57287"/>
        <dbReference type="ChEBI" id="CHEBI:57384"/>
        <dbReference type="ChEBI" id="CHEBI:64479"/>
        <dbReference type="ChEBI" id="CHEBI:78449"/>
        <dbReference type="EC" id="2.3.1.39"/>
    </reaction>
</comment>
<dbReference type="OrthoDB" id="9805460at2"/>
<feature type="domain" description="Malonyl-CoA:ACP transacylase (MAT)" evidence="6">
    <location>
        <begin position="7"/>
        <end position="301"/>
    </location>
</feature>
<name>A0A2V3W3A9_9BACI</name>
<dbReference type="InterPro" id="IPR001227">
    <property type="entry name" value="Ac_transferase_dom_sf"/>
</dbReference>
<dbReference type="InterPro" id="IPR024925">
    <property type="entry name" value="Malonyl_CoA-ACP_transAc"/>
</dbReference>
<gene>
    <name evidence="7" type="ORF">DFR56_10377</name>
</gene>
<keyword evidence="2 4" id="KW-0012">Acyltransferase</keyword>
<dbReference type="GO" id="GO:0006633">
    <property type="term" value="P:fatty acid biosynthetic process"/>
    <property type="evidence" value="ECO:0007669"/>
    <property type="project" value="TreeGrafter"/>
</dbReference>
<dbReference type="Gene3D" id="3.40.366.10">
    <property type="entry name" value="Malonyl-Coenzyme A Acyl Carrier Protein, domain 2"/>
    <property type="match status" value="1"/>
</dbReference>
<evidence type="ECO:0000256" key="1">
    <source>
        <dbReference type="ARBA" id="ARBA00022679"/>
    </source>
</evidence>
<dbReference type="GO" id="GO:0005829">
    <property type="term" value="C:cytosol"/>
    <property type="evidence" value="ECO:0007669"/>
    <property type="project" value="TreeGrafter"/>
</dbReference>
<evidence type="ECO:0000313" key="8">
    <source>
        <dbReference type="Proteomes" id="UP000247978"/>
    </source>
</evidence>
<proteinExistence type="inferred from homology"/>
<dbReference type="EMBL" id="QJJQ01000003">
    <property type="protein sequence ID" value="PXW88572.1"/>
    <property type="molecule type" value="Genomic_DNA"/>
</dbReference>
<dbReference type="Gene3D" id="3.30.70.250">
    <property type="entry name" value="Malonyl-CoA ACP transacylase, ACP-binding"/>
    <property type="match status" value="1"/>
</dbReference>
<dbReference type="RefSeq" id="WP_110394413.1">
    <property type="nucleotide sequence ID" value="NZ_JBHUHB010000001.1"/>
</dbReference>
<dbReference type="SMART" id="SM00827">
    <property type="entry name" value="PKS_AT"/>
    <property type="match status" value="1"/>
</dbReference>
<comment type="similarity">
    <text evidence="4">Belongs to the fabD family.</text>
</comment>
<dbReference type="PIRSF" id="PIRSF000446">
    <property type="entry name" value="Mct"/>
    <property type="match status" value="1"/>
</dbReference>
<dbReference type="SUPFAM" id="SSF55048">
    <property type="entry name" value="Probable ACP-binding domain of malonyl-CoA ACP transacylase"/>
    <property type="match status" value="1"/>
</dbReference>
<keyword evidence="8" id="KW-1185">Reference proteome</keyword>
<evidence type="ECO:0000256" key="2">
    <source>
        <dbReference type="ARBA" id="ARBA00023315"/>
    </source>
</evidence>
<dbReference type="InterPro" id="IPR016036">
    <property type="entry name" value="Malonyl_transacylase_ACP-bd"/>
</dbReference>
<evidence type="ECO:0000259" key="6">
    <source>
        <dbReference type="SMART" id="SM00827"/>
    </source>
</evidence>
<dbReference type="AlphaFoldDB" id="A0A2V3W3A9"/>
<dbReference type="InterPro" id="IPR014043">
    <property type="entry name" value="Acyl_transferase_dom"/>
</dbReference>
<feature type="active site" evidence="5">
    <location>
        <position position="91"/>
    </location>
</feature>
<evidence type="ECO:0000256" key="3">
    <source>
        <dbReference type="ARBA" id="ARBA00048462"/>
    </source>
</evidence>
<dbReference type="FunFam" id="3.30.70.250:FF:000001">
    <property type="entry name" value="Malonyl CoA-acyl carrier protein transacylase"/>
    <property type="match status" value="1"/>
</dbReference>
<dbReference type="EC" id="2.3.1.39" evidence="4"/>
<feature type="active site" evidence="5">
    <location>
        <position position="200"/>
    </location>
</feature>
<sequence>MKKIAFMFPGQGSQVVGMGKELYDQYEEVKQLYTLANNVLHKDITDIMFNGPQETLTETENAQPALLLNSIAVFTLLIKENITPVMTIGHSLGEYSALVAAQALSLEEALPLVMTRGRLMEKAFPKGKGTMAAVLGMKEEEIRVELEKISEEEIVDIANLNCPGQIVISGSRGGIEEAGELLKDAGARRVLPLNVSGPFHSRLMQSANDTFQDSLNQVTFHDATVPVYANVTAGAVTDKEEIKQLLIQQLYSPVRFEESINNMIKEEVDAFVEVGTGNVLCGLVRKINRKIKTFAVQDQESLEQFLSWYKEDA</sequence>